<reference evidence="1 2" key="1">
    <citation type="journal article" date="2021" name="Nat. Plants">
        <title>The Taxus genome provides insights into paclitaxel biosynthesis.</title>
        <authorList>
            <person name="Xiong X."/>
            <person name="Gou J."/>
            <person name="Liao Q."/>
            <person name="Li Y."/>
            <person name="Zhou Q."/>
            <person name="Bi G."/>
            <person name="Li C."/>
            <person name="Du R."/>
            <person name="Wang X."/>
            <person name="Sun T."/>
            <person name="Guo L."/>
            <person name="Liang H."/>
            <person name="Lu P."/>
            <person name="Wu Y."/>
            <person name="Zhang Z."/>
            <person name="Ro D.K."/>
            <person name="Shang Y."/>
            <person name="Huang S."/>
            <person name="Yan J."/>
        </authorList>
    </citation>
    <scope>NUCLEOTIDE SEQUENCE [LARGE SCALE GENOMIC DNA]</scope>
    <source>
        <strain evidence="1">Ta-2019</strain>
    </source>
</reference>
<accession>A0AA38FL25</accession>
<gene>
    <name evidence="1" type="ORF">KI387_010089</name>
</gene>
<dbReference type="Proteomes" id="UP000824469">
    <property type="component" value="Unassembled WGS sequence"/>
</dbReference>
<feature type="non-terminal residue" evidence="1">
    <location>
        <position position="1"/>
    </location>
</feature>
<dbReference type="Gene3D" id="1.25.40.10">
    <property type="entry name" value="Tetratricopeptide repeat domain"/>
    <property type="match status" value="1"/>
</dbReference>
<dbReference type="AlphaFoldDB" id="A0AA38FL25"/>
<evidence type="ECO:0000313" key="2">
    <source>
        <dbReference type="Proteomes" id="UP000824469"/>
    </source>
</evidence>
<keyword evidence="2" id="KW-1185">Reference proteome</keyword>
<sequence>MNRASVFIDVVGNLKELLQPVNEVQNELMDLLSISVHRRYQYHEEVEELIYLNKKYFPLETRSFNVLLNVWGNILDVYHVKRLWNDMHNLCITLDVCSYTTIICCFSKESKFYDINRYDEMMKKGFTPNLK</sequence>
<dbReference type="EMBL" id="JAHRHJ020000008">
    <property type="protein sequence ID" value="KAH9305685.1"/>
    <property type="molecule type" value="Genomic_DNA"/>
</dbReference>
<organism evidence="1 2">
    <name type="scientific">Taxus chinensis</name>
    <name type="common">Chinese yew</name>
    <name type="synonym">Taxus wallichiana var. chinensis</name>
    <dbReference type="NCBI Taxonomy" id="29808"/>
    <lineage>
        <taxon>Eukaryota</taxon>
        <taxon>Viridiplantae</taxon>
        <taxon>Streptophyta</taxon>
        <taxon>Embryophyta</taxon>
        <taxon>Tracheophyta</taxon>
        <taxon>Spermatophyta</taxon>
        <taxon>Pinopsida</taxon>
        <taxon>Pinidae</taxon>
        <taxon>Conifers II</taxon>
        <taxon>Cupressales</taxon>
        <taxon>Taxaceae</taxon>
        <taxon>Taxus</taxon>
    </lineage>
</organism>
<protein>
    <submittedName>
        <fullName evidence="1">Uncharacterized protein</fullName>
    </submittedName>
</protein>
<comment type="caution">
    <text evidence="1">The sequence shown here is derived from an EMBL/GenBank/DDBJ whole genome shotgun (WGS) entry which is preliminary data.</text>
</comment>
<dbReference type="InterPro" id="IPR011990">
    <property type="entry name" value="TPR-like_helical_dom_sf"/>
</dbReference>
<evidence type="ECO:0000313" key="1">
    <source>
        <dbReference type="EMBL" id="KAH9305685.1"/>
    </source>
</evidence>
<name>A0AA38FL25_TAXCH</name>
<proteinExistence type="predicted"/>